<feature type="transmembrane region" description="Helical" evidence="8">
    <location>
        <begin position="150"/>
        <end position="171"/>
    </location>
</feature>
<dbReference type="InterPro" id="IPR045122">
    <property type="entry name" value="Csc1-like"/>
</dbReference>
<feature type="transmembrane region" description="Helical" evidence="8">
    <location>
        <begin position="20"/>
        <end position="43"/>
    </location>
</feature>
<keyword evidence="6 8" id="KW-0472">Membrane</keyword>
<evidence type="ECO:0000256" key="5">
    <source>
        <dbReference type="ARBA" id="ARBA00022989"/>
    </source>
</evidence>
<feature type="domain" description="CSC1/OSCA1-like 7TM region" evidence="9">
    <location>
        <begin position="370"/>
        <end position="654"/>
    </location>
</feature>
<accession>A0A9P3PK71</accession>
<comment type="similarity">
    <text evidence="2">Belongs to the CSC1 (TC 1.A.17) family.</text>
</comment>
<dbReference type="Pfam" id="PF14703">
    <property type="entry name" value="PHM7_cyt"/>
    <property type="match status" value="1"/>
</dbReference>
<feature type="transmembrane region" description="Helical" evidence="8">
    <location>
        <begin position="663"/>
        <end position="683"/>
    </location>
</feature>
<evidence type="ECO:0000259" key="11">
    <source>
        <dbReference type="Pfam" id="PF14703"/>
    </source>
</evidence>
<evidence type="ECO:0000256" key="3">
    <source>
        <dbReference type="ARBA" id="ARBA00022448"/>
    </source>
</evidence>
<dbReference type="InterPro" id="IPR027815">
    <property type="entry name" value="CSC1/OSCA1-like_cyt"/>
</dbReference>
<dbReference type="GO" id="GO:0005886">
    <property type="term" value="C:plasma membrane"/>
    <property type="evidence" value="ECO:0007669"/>
    <property type="project" value="TreeGrafter"/>
</dbReference>
<feature type="domain" description="CSC1/OSCA1-like N-terminal transmembrane" evidence="10">
    <location>
        <begin position="22"/>
        <end position="170"/>
    </location>
</feature>
<reference evidence="12" key="1">
    <citation type="submission" date="2022-07" db="EMBL/GenBank/DDBJ databases">
        <title>The genome of Lyophyllum shimeji provides insight into the initial evolution of ectomycorrhizal fungal genome.</title>
        <authorList>
            <person name="Kobayashi Y."/>
            <person name="Shibata T."/>
            <person name="Hirakawa H."/>
            <person name="Shigenobu S."/>
            <person name="Nishiyama T."/>
            <person name="Yamada A."/>
            <person name="Hasebe M."/>
            <person name="Kawaguchi M."/>
        </authorList>
    </citation>
    <scope>NUCLEOTIDE SEQUENCE</scope>
    <source>
        <strain evidence="12">AT787</strain>
    </source>
</reference>
<feature type="compositionally biased region" description="Low complexity" evidence="7">
    <location>
        <begin position="926"/>
        <end position="936"/>
    </location>
</feature>
<evidence type="ECO:0000256" key="7">
    <source>
        <dbReference type="SAM" id="MobiDB-lite"/>
    </source>
</evidence>
<comment type="caution">
    <text evidence="12">The sequence shown here is derived from an EMBL/GenBank/DDBJ whole genome shotgun (WGS) entry which is preliminary data.</text>
</comment>
<feature type="transmembrane region" description="Helical" evidence="8">
    <location>
        <begin position="534"/>
        <end position="552"/>
    </location>
</feature>
<dbReference type="Proteomes" id="UP001063166">
    <property type="component" value="Unassembled WGS sequence"/>
</dbReference>
<evidence type="ECO:0000256" key="4">
    <source>
        <dbReference type="ARBA" id="ARBA00022692"/>
    </source>
</evidence>
<dbReference type="OrthoDB" id="2150324at2759"/>
<protein>
    <submittedName>
        <fullName evidence="12">Cytosolic domain of 10TM putative phosphate transporter</fullName>
    </submittedName>
</protein>
<dbReference type="PANTHER" id="PTHR13018">
    <property type="entry name" value="PROBABLE MEMBRANE PROTEIN DUF221-RELATED"/>
    <property type="match status" value="1"/>
</dbReference>
<feature type="region of interest" description="Disordered" evidence="7">
    <location>
        <begin position="875"/>
        <end position="970"/>
    </location>
</feature>
<dbReference type="Pfam" id="PF02714">
    <property type="entry name" value="RSN1_7TM"/>
    <property type="match status" value="1"/>
</dbReference>
<feature type="domain" description="CSC1/OSCA1-like cytosolic" evidence="11">
    <location>
        <begin position="195"/>
        <end position="358"/>
    </location>
</feature>
<dbReference type="InterPro" id="IPR003864">
    <property type="entry name" value="CSC1/OSCA1-like_7TM"/>
</dbReference>
<feature type="compositionally biased region" description="Polar residues" evidence="7">
    <location>
        <begin position="878"/>
        <end position="905"/>
    </location>
</feature>
<feature type="transmembrane region" description="Helical" evidence="8">
    <location>
        <begin position="598"/>
        <end position="616"/>
    </location>
</feature>
<evidence type="ECO:0000313" key="13">
    <source>
        <dbReference type="Proteomes" id="UP001063166"/>
    </source>
</evidence>
<dbReference type="GO" id="GO:0005227">
    <property type="term" value="F:calcium-activated cation channel activity"/>
    <property type="evidence" value="ECO:0007669"/>
    <property type="project" value="InterPro"/>
</dbReference>
<dbReference type="EMBL" id="BRPK01000004">
    <property type="protein sequence ID" value="GLB37747.1"/>
    <property type="molecule type" value="Genomic_DNA"/>
</dbReference>
<comment type="subcellular location">
    <subcellularLocation>
        <location evidence="1">Membrane</location>
        <topology evidence="1">Multi-pass membrane protein</topology>
    </subcellularLocation>
</comment>
<evidence type="ECO:0000256" key="1">
    <source>
        <dbReference type="ARBA" id="ARBA00004141"/>
    </source>
</evidence>
<dbReference type="Pfam" id="PF13967">
    <property type="entry name" value="RSN1_TM"/>
    <property type="match status" value="1"/>
</dbReference>
<evidence type="ECO:0000259" key="10">
    <source>
        <dbReference type="Pfam" id="PF13967"/>
    </source>
</evidence>
<feature type="transmembrane region" description="Helical" evidence="8">
    <location>
        <begin position="636"/>
        <end position="657"/>
    </location>
</feature>
<gene>
    <name evidence="12" type="ORF">LshimejAT787_0407980</name>
</gene>
<organism evidence="12 13">
    <name type="scientific">Lyophyllum shimeji</name>
    <name type="common">Hon-shimeji</name>
    <name type="synonym">Tricholoma shimeji</name>
    <dbReference type="NCBI Taxonomy" id="47721"/>
    <lineage>
        <taxon>Eukaryota</taxon>
        <taxon>Fungi</taxon>
        <taxon>Dikarya</taxon>
        <taxon>Basidiomycota</taxon>
        <taxon>Agaricomycotina</taxon>
        <taxon>Agaricomycetes</taxon>
        <taxon>Agaricomycetidae</taxon>
        <taxon>Agaricales</taxon>
        <taxon>Tricholomatineae</taxon>
        <taxon>Lyophyllaceae</taxon>
        <taxon>Lyophyllum</taxon>
    </lineage>
</organism>
<evidence type="ECO:0000313" key="12">
    <source>
        <dbReference type="EMBL" id="GLB37747.1"/>
    </source>
</evidence>
<dbReference type="AlphaFoldDB" id="A0A9P3PK71"/>
<evidence type="ECO:0000256" key="6">
    <source>
        <dbReference type="ARBA" id="ARBA00023136"/>
    </source>
</evidence>
<name>A0A9P3PK71_LYOSH</name>
<feature type="transmembrane region" description="Helical" evidence="8">
    <location>
        <begin position="106"/>
        <end position="126"/>
    </location>
</feature>
<keyword evidence="5 8" id="KW-1133">Transmembrane helix</keyword>
<evidence type="ECO:0000259" key="9">
    <source>
        <dbReference type="Pfam" id="PF02714"/>
    </source>
</evidence>
<dbReference type="PANTHER" id="PTHR13018:SF149">
    <property type="entry name" value="DOMAIN PROTEIN, PUTATIVE (AFU_ORTHOLOGUE AFUA_3G11660)-RELATED"/>
    <property type="match status" value="1"/>
</dbReference>
<sequence length="970" mass="110272">MSVVEPLKDVLNAGRRLDPAAVGSQVVLMSSISVVTVLAFNVLRPKNKIIYEPKVKYHEDSKAPPRISDSLFGWLPPLINTREPELLGKIGLDAVAFLRFLRLMRWLFFGTAVLTCGILVPINVMYNGEHPAKYHDVLSVTTIRDVKGPILYAHVAVTYLITILLVVLVYVHWRSMVRLRHQWFRSPEYIQAFYARTVSIMHLPKRFRTDEGLREFLDGLKMPYPVTSLHIGRKVGRLPELIEYHNQTVREFEAVLVRYLRGGKIGKRRPAIRVGGFCGCGGVKKDAIEFYTAKLSRTEAAIEEYRAQIDTRRPESFGFASLAAVPYAHIVAKKLHDKHPKGTVVTLAPNPKDIIWTNMSKSHGVLLHKKVMGFLWLGLICLLSLIPLFPVATLANLDAITATGYLPFLQIWSDRSPITYAIVSGVLPPAVAGLFTFFLPKIMRWLSNYMGALTRARLDRAVIARYFAFLIISQLIIFTLLGVLFNSVVEVVTLIGMHASAKTIIANLNKLPATINKTYVNQASYWLKWFPMRGFLVIFDLAQILNLLWISFKTRVFGRTPRDIREWTQPPSFEYAIYYSNLLFMGAVGLLFAPLAPLVSLAACIVFWLSSWVYKYQLMFVFVTKVETGGRLWNVIINRLLFSAMLMQALMVLTVGLQYKFRSLQWLCTIPPLVIIIIFKIFLHFKFDKEFRYYIPSEEELRHAKVHSERADHRGHRLENRFGHPALHEKLFTPLVHAKMMPLLAEVYKGKIEHEKVRGVLHERSGKKLDVNIIEGVRIAAIEQNDLEYDPILYQRDRGELDWDTQSVSSAVLLSPSSIHSGSMAAGIDPGWSNPEYQNYLAHGPNSPIALGTLLELRADQRPLLRAQHGYRQGSGYLGQQTHHPSTSMYSSTASDTSQQRSQVLSWYPYSDQHTPTTPANPAEYPPQQFYPPQHYSSFPMSLPASPEAYTQQRPPRTHHPPAQFQPPPR</sequence>
<dbReference type="InterPro" id="IPR032880">
    <property type="entry name" value="CSC1/OSCA1-like_N"/>
</dbReference>
<evidence type="ECO:0000256" key="8">
    <source>
        <dbReference type="SAM" id="Phobius"/>
    </source>
</evidence>
<feature type="transmembrane region" description="Helical" evidence="8">
    <location>
        <begin position="463"/>
        <end position="485"/>
    </location>
</feature>
<keyword evidence="13" id="KW-1185">Reference proteome</keyword>
<feature type="transmembrane region" description="Helical" evidence="8">
    <location>
        <begin position="417"/>
        <end position="442"/>
    </location>
</feature>
<proteinExistence type="inferred from homology"/>
<feature type="transmembrane region" description="Helical" evidence="8">
    <location>
        <begin position="374"/>
        <end position="397"/>
    </location>
</feature>
<keyword evidence="4 8" id="KW-0812">Transmembrane</keyword>
<keyword evidence="3" id="KW-0813">Transport</keyword>
<evidence type="ECO:0000256" key="2">
    <source>
        <dbReference type="ARBA" id="ARBA00007779"/>
    </source>
</evidence>